<dbReference type="AlphaFoldDB" id="D3DGS7"/>
<organism evidence="1 2">
    <name type="scientific">Hydrogenobacter thermophilus (strain DSM 6534 / IAM 12695 / TK-6)</name>
    <dbReference type="NCBI Taxonomy" id="608538"/>
    <lineage>
        <taxon>Bacteria</taxon>
        <taxon>Pseudomonadati</taxon>
        <taxon>Aquificota</taxon>
        <taxon>Aquificia</taxon>
        <taxon>Aquificales</taxon>
        <taxon>Aquificaceae</taxon>
        <taxon>Hydrogenobacter</taxon>
    </lineage>
</organism>
<reference evidence="1 2" key="1">
    <citation type="journal article" date="2010" name="J. Bacteriol.">
        <title>Complete genome sequence of the thermophilic, obligately chemolithoautotrophic hydrogen-oxidizing bacterium Hydrogenobacter thermophilus TK-6.</title>
        <authorList>
            <person name="Arai H."/>
            <person name="Kanbe H."/>
            <person name="Ishii M."/>
            <person name="Igarashi Y."/>
        </authorList>
    </citation>
    <scope>NUCLEOTIDE SEQUENCE [LARGE SCALE GENOMIC DNA]</scope>
    <source>
        <strain evidence="2">DSM 6534 / IAM 12695 / TK-6 [Tokyo]</strain>
    </source>
</reference>
<proteinExistence type="predicted"/>
<dbReference type="Proteomes" id="UP000002574">
    <property type="component" value="Chromosome"/>
</dbReference>
<evidence type="ECO:0000313" key="1">
    <source>
        <dbReference type="EMBL" id="BAI69029.1"/>
    </source>
</evidence>
<dbReference type="RefSeq" id="WP_012963211.1">
    <property type="nucleotide sequence ID" value="NC_013799.1"/>
</dbReference>
<gene>
    <name evidence="1" type="ordered locus">HTH_0567</name>
</gene>
<dbReference type="KEGG" id="hte:Hydth_0566"/>
<accession>D3DGS7</accession>
<dbReference type="STRING" id="608538.HTH_0567"/>
<dbReference type="EMBL" id="AP011112">
    <property type="protein sequence ID" value="BAI69029.1"/>
    <property type="molecule type" value="Genomic_DNA"/>
</dbReference>
<keyword evidence="2" id="KW-1185">Reference proteome</keyword>
<name>D3DGS7_HYDTT</name>
<protein>
    <submittedName>
        <fullName evidence="1">Uncharacterized protein</fullName>
    </submittedName>
</protein>
<dbReference type="KEGG" id="hth:HTH_0567"/>
<sequence>MKVFLLSLFIVFLVFRSGEGWSYRVLDKANGRFIIMVQLTDTSFLQIEFAKDGIKLQELLVS</sequence>
<evidence type="ECO:0000313" key="2">
    <source>
        <dbReference type="Proteomes" id="UP000002574"/>
    </source>
</evidence>